<dbReference type="Proteomes" id="UP000830395">
    <property type="component" value="Chromosome 13"/>
</dbReference>
<evidence type="ECO:0000313" key="2">
    <source>
        <dbReference type="Proteomes" id="UP000830395"/>
    </source>
</evidence>
<name>A0ACC5YTZ6_9TELE</name>
<dbReference type="EMBL" id="CM040987">
    <property type="protein sequence ID" value="MCJ8739077.1"/>
    <property type="molecule type" value="Genomic_DNA"/>
</dbReference>
<comment type="caution">
    <text evidence="1">The sequence shown here is derived from an EMBL/GenBank/DDBJ whole genome shotgun (WGS) entry which is preliminary data.</text>
</comment>
<reference evidence="1" key="1">
    <citation type="submission" date="2020-02" db="EMBL/GenBank/DDBJ databases">
        <title>Genome sequencing of the panga catfish, Pangasius djambal.</title>
        <authorList>
            <person name="Wen M."/>
            <person name="Zahm M."/>
            <person name="Roques C."/>
            <person name="Cabau C."/>
            <person name="Klopp C."/>
            <person name="Donnadieu C."/>
            <person name="Jouanno E."/>
            <person name="Avarre J.-C."/>
            <person name="Campet M."/>
            <person name="Ha T."/>
            <person name="Dugue R."/>
            <person name="Lampietro C."/>
            <person name="Louis A."/>
            <person name="Herpin A."/>
            <person name="Echchiki A."/>
            <person name="Berthelot C."/>
            <person name="Parey E."/>
            <person name="Roest-Crollius H."/>
            <person name="Braasch I."/>
            <person name="Postlethwait J.H."/>
            <person name="Bobe J."/>
            <person name="Montfort J."/>
            <person name="Bouchez O."/>
            <person name="Begum T."/>
            <person name="Schartl M."/>
            <person name="Gustiano R."/>
            <person name="Guiguen Y."/>
        </authorList>
    </citation>
    <scope>NUCLEOTIDE SEQUENCE</scope>
    <source>
        <strain evidence="1">Pdj_M5554</strain>
    </source>
</reference>
<protein>
    <submittedName>
        <fullName evidence="1">Uncharacterized protein</fullName>
    </submittedName>
</protein>
<proteinExistence type="predicted"/>
<evidence type="ECO:0000313" key="1">
    <source>
        <dbReference type="EMBL" id="MCJ8739077.1"/>
    </source>
</evidence>
<sequence>MFPYQQFMSLQGSLRQPKPGTQPPDQTSSSFVPQIVLTECPNSSSEISMKGTTTQVSNSAQRDRSTGRLSYSSYIVKSPRLWVWKQEPSTNQRQSQILDLNRTVKELQKGMNTESPSPSPSSLTAKKPARLVKTELRIQESFEIDDEKATDDGEQDQSPIQERKEDIRHSTYRRLDNLEETIRELELSLLDFGTHTIPTWPQSIPDMDSRTSTSTAPPSESTIKSSGRGEIQRPPIPPKPSVNTDAAKVQEHTQPLAFLALIHSLSLSC</sequence>
<keyword evidence="2" id="KW-1185">Reference proteome</keyword>
<organism evidence="1 2">
    <name type="scientific">Pangasius djambal</name>
    <dbReference type="NCBI Taxonomy" id="1691987"/>
    <lineage>
        <taxon>Eukaryota</taxon>
        <taxon>Metazoa</taxon>
        <taxon>Chordata</taxon>
        <taxon>Craniata</taxon>
        <taxon>Vertebrata</taxon>
        <taxon>Euteleostomi</taxon>
        <taxon>Actinopterygii</taxon>
        <taxon>Neopterygii</taxon>
        <taxon>Teleostei</taxon>
        <taxon>Ostariophysi</taxon>
        <taxon>Siluriformes</taxon>
        <taxon>Pangasiidae</taxon>
        <taxon>Pangasius</taxon>
    </lineage>
</organism>
<accession>A0ACC5YTZ6</accession>
<gene>
    <name evidence="1" type="ORF">PDJAM_G00042980</name>
</gene>